<evidence type="ECO:0000256" key="1">
    <source>
        <dbReference type="ARBA" id="ARBA00022705"/>
    </source>
</evidence>
<dbReference type="InterPro" id="IPR050238">
    <property type="entry name" value="DNA_Rep/Repair_Clamp_Loader"/>
</dbReference>
<evidence type="ECO:0008006" key="6">
    <source>
        <dbReference type="Google" id="ProtNLM"/>
    </source>
</evidence>
<organism evidence="4 5">
    <name type="scientific">Candidatus Harrisonbacteria bacterium CG10_big_fil_rev_8_21_14_0_10_38_8</name>
    <dbReference type="NCBI Taxonomy" id="1974582"/>
    <lineage>
        <taxon>Bacteria</taxon>
        <taxon>Candidatus Harrisoniibacteriota</taxon>
    </lineage>
</organism>
<dbReference type="PANTHER" id="PTHR11669:SF20">
    <property type="entry name" value="REPLICATION FACTOR C SUBUNIT 4"/>
    <property type="match status" value="1"/>
</dbReference>
<proteinExistence type="predicted"/>
<dbReference type="Proteomes" id="UP000229112">
    <property type="component" value="Unassembled WGS sequence"/>
</dbReference>
<protein>
    <recommendedName>
        <fullName evidence="6">DNA polymerase III subunit delta</fullName>
    </recommendedName>
</protein>
<evidence type="ECO:0000256" key="2">
    <source>
        <dbReference type="ARBA" id="ARBA00022741"/>
    </source>
</evidence>
<accession>A0A2M6WK35</accession>
<name>A0A2M6WK35_9BACT</name>
<dbReference type="GO" id="GO:0005524">
    <property type="term" value="F:ATP binding"/>
    <property type="evidence" value="ECO:0007669"/>
    <property type="project" value="UniProtKB-KW"/>
</dbReference>
<keyword evidence="2" id="KW-0547">Nucleotide-binding</keyword>
<gene>
    <name evidence="4" type="ORF">COU06_01465</name>
</gene>
<dbReference type="Pfam" id="PF13177">
    <property type="entry name" value="DNA_pol3_delta2"/>
    <property type="match status" value="1"/>
</dbReference>
<evidence type="ECO:0000313" key="5">
    <source>
        <dbReference type="Proteomes" id="UP000229112"/>
    </source>
</evidence>
<comment type="caution">
    <text evidence="4">The sequence shown here is derived from an EMBL/GenBank/DDBJ whole genome shotgun (WGS) entry which is preliminary data.</text>
</comment>
<keyword evidence="1" id="KW-0235">DNA replication</keyword>
<dbReference type="GO" id="GO:0006261">
    <property type="term" value="P:DNA-templated DNA replication"/>
    <property type="evidence" value="ECO:0007669"/>
    <property type="project" value="TreeGrafter"/>
</dbReference>
<dbReference type="Gene3D" id="3.40.50.300">
    <property type="entry name" value="P-loop containing nucleotide triphosphate hydrolases"/>
    <property type="match status" value="1"/>
</dbReference>
<dbReference type="PANTHER" id="PTHR11669">
    <property type="entry name" value="REPLICATION FACTOR C / DNA POLYMERASE III GAMMA-TAU SUBUNIT"/>
    <property type="match status" value="1"/>
</dbReference>
<reference evidence="5" key="1">
    <citation type="submission" date="2017-09" db="EMBL/GenBank/DDBJ databases">
        <title>Depth-based differentiation of microbial function through sediment-hosted aquifers and enrichment of novel symbionts in the deep terrestrial subsurface.</title>
        <authorList>
            <person name="Probst A.J."/>
            <person name="Ladd B."/>
            <person name="Jarett J.K."/>
            <person name="Geller-Mcgrath D.E."/>
            <person name="Sieber C.M.K."/>
            <person name="Emerson J.B."/>
            <person name="Anantharaman K."/>
            <person name="Thomas B.C."/>
            <person name="Malmstrom R."/>
            <person name="Stieglmeier M."/>
            <person name="Klingl A."/>
            <person name="Woyke T."/>
            <person name="Ryan C.M."/>
            <person name="Banfield J.F."/>
        </authorList>
    </citation>
    <scope>NUCLEOTIDE SEQUENCE [LARGE SCALE GENOMIC DNA]</scope>
</reference>
<evidence type="ECO:0000256" key="3">
    <source>
        <dbReference type="ARBA" id="ARBA00022840"/>
    </source>
</evidence>
<evidence type="ECO:0000313" key="4">
    <source>
        <dbReference type="EMBL" id="PIT93136.1"/>
    </source>
</evidence>
<dbReference type="InterPro" id="IPR027417">
    <property type="entry name" value="P-loop_NTPase"/>
</dbReference>
<dbReference type="EMBL" id="PFAY01000011">
    <property type="protein sequence ID" value="PIT93136.1"/>
    <property type="molecule type" value="Genomic_DNA"/>
</dbReference>
<keyword evidence="3" id="KW-0067">ATP-binding</keyword>
<dbReference type="AlphaFoldDB" id="A0A2M6WK35"/>
<dbReference type="GO" id="GO:0003689">
    <property type="term" value="F:DNA clamp loader activity"/>
    <property type="evidence" value="ECO:0007669"/>
    <property type="project" value="TreeGrafter"/>
</dbReference>
<dbReference type="GO" id="GO:0006281">
    <property type="term" value="P:DNA repair"/>
    <property type="evidence" value="ECO:0007669"/>
    <property type="project" value="TreeGrafter"/>
</dbReference>
<sequence>MRADKIKKDFEFLIKNKALSHGYIFHGEDVSSQFIFAKEMASYLEKGSWEVGERVLSDARFLSGLNEKLGIDKSRSFVDFLYQFPVASENRVLVVEHADKLTPQAQNALLKITEEPPRHSLIILCLRHPGTLISPLVSRMQKIYFSNDGRRYDKESYIQAKDDVERLLAGSMRDRSSFLKDLVKEERISDTFITVLMEELLVDKVRYARALKELAYRNSMINTYNVNKKLQLEAVMEYI</sequence>
<dbReference type="SUPFAM" id="SSF52540">
    <property type="entry name" value="P-loop containing nucleoside triphosphate hydrolases"/>
    <property type="match status" value="1"/>
</dbReference>